<dbReference type="FunFam" id="2.60.40.10:FF:000328">
    <property type="entry name" value="CLUMA_CG000981, isoform A"/>
    <property type="match status" value="1"/>
</dbReference>
<keyword evidence="3 10" id="KW-0732">Signal</keyword>
<dbReference type="InterPro" id="IPR003599">
    <property type="entry name" value="Ig_sub"/>
</dbReference>
<feature type="compositionally biased region" description="Basic and acidic residues" evidence="9">
    <location>
        <begin position="78"/>
        <end position="87"/>
    </location>
</feature>
<protein>
    <recommendedName>
        <fullName evidence="11">Ig-like domain-containing protein</fullName>
    </recommendedName>
</protein>
<dbReference type="SUPFAM" id="SSF48726">
    <property type="entry name" value="Immunoglobulin"/>
    <property type="match status" value="3"/>
</dbReference>
<proteinExistence type="predicted"/>
<dbReference type="AlphaFoldDB" id="A0A7R9AC44"/>
<dbReference type="EMBL" id="CAJPEV010003538">
    <property type="protein sequence ID" value="CAG0899974.1"/>
    <property type="molecule type" value="Genomic_DNA"/>
</dbReference>
<dbReference type="Pfam" id="PF13927">
    <property type="entry name" value="Ig_3"/>
    <property type="match status" value="1"/>
</dbReference>
<dbReference type="SMART" id="SM00408">
    <property type="entry name" value="IGc2"/>
    <property type="match status" value="3"/>
</dbReference>
<evidence type="ECO:0000256" key="6">
    <source>
        <dbReference type="ARBA" id="ARBA00023157"/>
    </source>
</evidence>
<evidence type="ECO:0000256" key="1">
    <source>
        <dbReference type="ARBA" id="ARBA00004236"/>
    </source>
</evidence>
<evidence type="ECO:0000313" key="13">
    <source>
        <dbReference type="Proteomes" id="UP000677054"/>
    </source>
</evidence>
<evidence type="ECO:0000256" key="4">
    <source>
        <dbReference type="ARBA" id="ARBA00022737"/>
    </source>
</evidence>
<dbReference type="GO" id="GO:0043005">
    <property type="term" value="C:neuron projection"/>
    <property type="evidence" value="ECO:0007669"/>
    <property type="project" value="TreeGrafter"/>
</dbReference>
<evidence type="ECO:0000256" key="10">
    <source>
        <dbReference type="SAM" id="SignalP"/>
    </source>
</evidence>
<feature type="compositionally biased region" description="Basic and acidic residues" evidence="9">
    <location>
        <begin position="54"/>
        <end position="66"/>
    </location>
</feature>
<dbReference type="GO" id="GO:0005886">
    <property type="term" value="C:plasma membrane"/>
    <property type="evidence" value="ECO:0007669"/>
    <property type="project" value="UniProtKB-SubCell"/>
</dbReference>
<evidence type="ECO:0000256" key="8">
    <source>
        <dbReference type="ARBA" id="ARBA00023319"/>
    </source>
</evidence>
<evidence type="ECO:0000256" key="9">
    <source>
        <dbReference type="SAM" id="MobiDB-lite"/>
    </source>
</evidence>
<feature type="region of interest" description="Disordered" evidence="9">
    <location>
        <begin position="523"/>
        <end position="554"/>
    </location>
</feature>
<evidence type="ECO:0000256" key="3">
    <source>
        <dbReference type="ARBA" id="ARBA00022729"/>
    </source>
</evidence>
<feature type="signal peptide" evidence="10">
    <location>
        <begin position="1"/>
        <end position="31"/>
    </location>
</feature>
<organism evidence="12">
    <name type="scientific">Darwinula stevensoni</name>
    <dbReference type="NCBI Taxonomy" id="69355"/>
    <lineage>
        <taxon>Eukaryota</taxon>
        <taxon>Metazoa</taxon>
        <taxon>Ecdysozoa</taxon>
        <taxon>Arthropoda</taxon>
        <taxon>Crustacea</taxon>
        <taxon>Oligostraca</taxon>
        <taxon>Ostracoda</taxon>
        <taxon>Podocopa</taxon>
        <taxon>Podocopida</taxon>
        <taxon>Darwinulocopina</taxon>
        <taxon>Darwinuloidea</taxon>
        <taxon>Darwinulidae</taxon>
        <taxon>Darwinula</taxon>
    </lineage>
</organism>
<dbReference type="OrthoDB" id="10012075at2759"/>
<evidence type="ECO:0000313" key="12">
    <source>
        <dbReference type="EMBL" id="CAD7251424.1"/>
    </source>
</evidence>
<dbReference type="InterPro" id="IPR013098">
    <property type="entry name" value="Ig_I-set"/>
</dbReference>
<feature type="compositionally biased region" description="Basic residues" evidence="9">
    <location>
        <begin position="193"/>
        <end position="204"/>
    </location>
</feature>
<gene>
    <name evidence="12" type="ORF">DSTB1V02_LOCUS11191</name>
</gene>
<keyword evidence="8" id="KW-0393">Immunoglobulin domain</keyword>
<evidence type="ECO:0000259" key="11">
    <source>
        <dbReference type="PROSITE" id="PS50835"/>
    </source>
</evidence>
<evidence type="ECO:0000256" key="5">
    <source>
        <dbReference type="ARBA" id="ARBA00023136"/>
    </source>
</evidence>
<dbReference type="PANTHER" id="PTHR12231:SF253">
    <property type="entry name" value="DPR-INTERACTING PROTEIN ETA, ISOFORM B-RELATED"/>
    <property type="match status" value="1"/>
</dbReference>
<feature type="domain" description="Ig-like" evidence="11">
    <location>
        <begin position="226"/>
        <end position="325"/>
    </location>
</feature>
<feature type="compositionally biased region" description="Low complexity" evidence="9">
    <location>
        <begin position="540"/>
        <end position="554"/>
    </location>
</feature>
<dbReference type="PROSITE" id="PS50835">
    <property type="entry name" value="IG_LIKE"/>
    <property type="match status" value="3"/>
</dbReference>
<dbReference type="Gene3D" id="2.60.40.10">
    <property type="entry name" value="Immunoglobulins"/>
    <property type="match status" value="3"/>
</dbReference>
<dbReference type="Proteomes" id="UP000677054">
    <property type="component" value="Unassembled WGS sequence"/>
</dbReference>
<name>A0A7R9AC44_9CRUS</name>
<feature type="domain" description="Ig-like" evidence="11">
    <location>
        <begin position="425"/>
        <end position="520"/>
    </location>
</feature>
<keyword evidence="6" id="KW-1015">Disulfide bond</keyword>
<dbReference type="InterPro" id="IPR051170">
    <property type="entry name" value="Neural/epithelial_adhesion"/>
</dbReference>
<keyword evidence="7" id="KW-0325">Glycoprotein</keyword>
<evidence type="ECO:0000256" key="2">
    <source>
        <dbReference type="ARBA" id="ARBA00022475"/>
    </source>
</evidence>
<feature type="non-terminal residue" evidence="12">
    <location>
        <position position="554"/>
    </location>
</feature>
<reference evidence="12" key="1">
    <citation type="submission" date="2020-11" db="EMBL/GenBank/DDBJ databases">
        <authorList>
            <person name="Tran Van P."/>
        </authorList>
    </citation>
    <scope>NUCLEOTIDE SEQUENCE</scope>
</reference>
<dbReference type="PANTHER" id="PTHR12231">
    <property type="entry name" value="CTX-RELATED TYPE I TRANSMEMBRANE PROTEIN"/>
    <property type="match status" value="1"/>
</dbReference>
<feature type="region of interest" description="Disordered" evidence="9">
    <location>
        <begin position="167"/>
        <end position="233"/>
    </location>
</feature>
<keyword evidence="2" id="KW-1003">Cell membrane</keyword>
<keyword evidence="5" id="KW-0472">Membrane</keyword>
<dbReference type="InterPro" id="IPR007110">
    <property type="entry name" value="Ig-like_dom"/>
</dbReference>
<evidence type="ECO:0000256" key="7">
    <source>
        <dbReference type="ARBA" id="ARBA00023180"/>
    </source>
</evidence>
<feature type="chain" id="PRO_5036402838" description="Ig-like domain-containing protein" evidence="10">
    <location>
        <begin position="32"/>
        <end position="554"/>
    </location>
</feature>
<accession>A0A7R9AC44</accession>
<dbReference type="InterPro" id="IPR003598">
    <property type="entry name" value="Ig_sub2"/>
</dbReference>
<comment type="subcellular location">
    <subcellularLocation>
        <location evidence="1">Cell membrane</location>
    </subcellularLocation>
</comment>
<keyword evidence="4" id="KW-0677">Repeat</keyword>
<keyword evidence="13" id="KW-1185">Reference proteome</keyword>
<dbReference type="Pfam" id="PF07679">
    <property type="entry name" value="I-set"/>
    <property type="match status" value="2"/>
</dbReference>
<dbReference type="InterPro" id="IPR013783">
    <property type="entry name" value="Ig-like_fold"/>
</dbReference>
<sequence length="554" mass="62060">MALLPVRKLLPSLFSLPQLFVFVVSLRLSSGESLEVAFAFVRTKLPGRTSSAEESGRSRARREPRPTDPVFEGGPASDENRMRRDPSSKGPTFLKGSRDGAWIPCDWAHAREPSHPIFRHTPILPYTPHPPLIHPVSCAELPPRVHRNILTEQEHPHGAGTSFTRFSQNSSTCHLTPKRHGVGQNYDSLNRRTIPHKNGSRSRHAATPIAPPLKPPHRASPPGRDPEFGGPVSNVTVIKGRDAVLGCRVDDLRGFKVAWVKVDTQTILTIHHHVISRNARLALEHDDLVGRKWDLRISDAQEEDRGWYLCQVNTSPMKSQKGYLQVVVPPEILDEGSTGGDVIEKEGEDVLFRCQAKGYPHPYITWRREDEKPFKLADALVTVMNGPELRLKKINRLHMGAYLCIASNGVPPSQSKRFNLKVQFPPMLWVPSQLEGAYVGQASVVLRCHTEAFPESINYWLDEFDQMIRPGEKYDMTTNRTGSHVTMTLTVKDITLRDLKGYQCIAKNSLGQTVGSIRLEEVERPIQEAETESIVPPPQGQNHQGQNHQGQSLQ</sequence>
<feature type="region of interest" description="Disordered" evidence="9">
    <location>
        <begin position="48"/>
        <end position="95"/>
    </location>
</feature>
<dbReference type="SMART" id="SM00409">
    <property type="entry name" value="IG"/>
    <property type="match status" value="3"/>
</dbReference>
<feature type="domain" description="Ig-like" evidence="11">
    <location>
        <begin position="330"/>
        <end position="419"/>
    </location>
</feature>
<dbReference type="EMBL" id="LR903055">
    <property type="protein sequence ID" value="CAD7251424.1"/>
    <property type="molecule type" value="Genomic_DNA"/>
</dbReference>
<dbReference type="InterPro" id="IPR036179">
    <property type="entry name" value="Ig-like_dom_sf"/>
</dbReference>